<gene>
    <name evidence="1" type="ORF">GUITHDRAFT_110305</name>
</gene>
<dbReference type="PaxDb" id="55529-EKX43855"/>
<dbReference type="HOGENOM" id="CLU_1589560_0_0_1"/>
<name>L1J702_GUITC</name>
<dbReference type="KEGG" id="gtt:GUITHDRAFT_110305"/>
<dbReference type="AlphaFoldDB" id="L1J702"/>
<evidence type="ECO:0000313" key="1">
    <source>
        <dbReference type="EMBL" id="EKX43855.1"/>
    </source>
</evidence>
<dbReference type="eggNOG" id="ENOG502SEXS">
    <property type="taxonomic scope" value="Eukaryota"/>
</dbReference>
<dbReference type="EnsemblProtists" id="EKX43855">
    <property type="protein sequence ID" value="EKX43855"/>
    <property type="gene ID" value="GUITHDRAFT_110305"/>
</dbReference>
<sequence length="168" mass="18487">MSEKMIESPWDVRLRGPYSTNDKLLQVIGQNPASISGRPMCYEPSQILEKRREREFALTPAFGLTPEDLGDSSSNHFLVVAVSILQLACGGLDECHNNITPLSWDDGTIFGGPPVYDSPARQEATLLHCLVHLREGHHPGEFGTGYQNSGYWAGGVTEHPTMNQVLIP</sequence>
<reference evidence="2" key="3">
    <citation type="submission" date="2016-03" db="UniProtKB">
        <authorList>
            <consortium name="EnsemblProtists"/>
        </authorList>
    </citation>
    <scope>IDENTIFICATION</scope>
</reference>
<evidence type="ECO:0000313" key="3">
    <source>
        <dbReference type="Proteomes" id="UP000011087"/>
    </source>
</evidence>
<evidence type="ECO:0000313" key="2">
    <source>
        <dbReference type="EnsemblProtists" id="EKX43855"/>
    </source>
</evidence>
<proteinExistence type="predicted"/>
<dbReference type="Proteomes" id="UP000011087">
    <property type="component" value="Unassembled WGS sequence"/>
</dbReference>
<reference evidence="3" key="2">
    <citation type="submission" date="2012-11" db="EMBL/GenBank/DDBJ databases">
        <authorList>
            <person name="Kuo A."/>
            <person name="Curtis B.A."/>
            <person name="Tanifuji G."/>
            <person name="Burki F."/>
            <person name="Gruber A."/>
            <person name="Irimia M."/>
            <person name="Maruyama S."/>
            <person name="Arias M.C."/>
            <person name="Ball S.G."/>
            <person name="Gile G.H."/>
            <person name="Hirakawa Y."/>
            <person name="Hopkins J.F."/>
            <person name="Rensing S.A."/>
            <person name="Schmutz J."/>
            <person name="Symeonidi A."/>
            <person name="Elias M."/>
            <person name="Eveleigh R.J."/>
            <person name="Herman E.K."/>
            <person name="Klute M.J."/>
            <person name="Nakayama T."/>
            <person name="Obornik M."/>
            <person name="Reyes-Prieto A."/>
            <person name="Armbrust E.V."/>
            <person name="Aves S.J."/>
            <person name="Beiko R.G."/>
            <person name="Coutinho P."/>
            <person name="Dacks J.B."/>
            <person name="Durnford D.G."/>
            <person name="Fast N.M."/>
            <person name="Green B.R."/>
            <person name="Grisdale C."/>
            <person name="Hempe F."/>
            <person name="Henrissat B."/>
            <person name="Hoppner M.P."/>
            <person name="Ishida K.-I."/>
            <person name="Kim E."/>
            <person name="Koreny L."/>
            <person name="Kroth P.G."/>
            <person name="Liu Y."/>
            <person name="Malik S.-B."/>
            <person name="Maier U.G."/>
            <person name="McRose D."/>
            <person name="Mock T."/>
            <person name="Neilson J.A."/>
            <person name="Onodera N.T."/>
            <person name="Poole A.M."/>
            <person name="Pritham E.J."/>
            <person name="Richards T.A."/>
            <person name="Rocap G."/>
            <person name="Roy S.W."/>
            <person name="Sarai C."/>
            <person name="Schaack S."/>
            <person name="Shirato S."/>
            <person name="Slamovits C.H."/>
            <person name="Spencer D.F."/>
            <person name="Suzuki S."/>
            <person name="Worden A.Z."/>
            <person name="Zauner S."/>
            <person name="Barry K."/>
            <person name="Bell C."/>
            <person name="Bharti A.K."/>
            <person name="Crow J.A."/>
            <person name="Grimwood J."/>
            <person name="Kramer R."/>
            <person name="Lindquist E."/>
            <person name="Lucas S."/>
            <person name="Salamov A."/>
            <person name="McFadden G.I."/>
            <person name="Lane C.E."/>
            <person name="Keeling P.J."/>
            <person name="Gray M.W."/>
            <person name="Grigoriev I.V."/>
            <person name="Archibald J.M."/>
        </authorList>
    </citation>
    <scope>NUCLEOTIDE SEQUENCE</scope>
    <source>
        <strain evidence="3">CCMP2712</strain>
    </source>
</reference>
<reference evidence="1 3" key="1">
    <citation type="journal article" date="2012" name="Nature">
        <title>Algal genomes reveal evolutionary mosaicism and the fate of nucleomorphs.</title>
        <authorList>
            <consortium name="DOE Joint Genome Institute"/>
            <person name="Curtis B.A."/>
            <person name="Tanifuji G."/>
            <person name="Burki F."/>
            <person name="Gruber A."/>
            <person name="Irimia M."/>
            <person name="Maruyama S."/>
            <person name="Arias M.C."/>
            <person name="Ball S.G."/>
            <person name="Gile G.H."/>
            <person name="Hirakawa Y."/>
            <person name="Hopkins J.F."/>
            <person name="Kuo A."/>
            <person name="Rensing S.A."/>
            <person name="Schmutz J."/>
            <person name="Symeonidi A."/>
            <person name="Elias M."/>
            <person name="Eveleigh R.J."/>
            <person name="Herman E.K."/>
            <person name="Klute M.J."/>
            <person name="Nakayama T."/>
            <person name="Obornik M."/>
            <person name="Reyes-Prieto A."/>
            <person name="Armbrust E.V."/>
            <person name="Aves S.J."/>
            <person name="Beiko R.G."/>
            <person name="Coutinho P."/>
            <person name="Dacks J.B."/>
            <person name="Durnford D.G."/>
            <person name="Fast N.M."/>
            <person name="Green B.R."/>
            <person name="Grisdale C.J."/>
            <person name="Hempel F."/>
            <person name="Henrissat B."/>
            <person name="Hoppner M.P."/>
            <person name="Ishida K."/>
            <person name="Kim E."/>
            <person name="Koreny L."/>
            <person name="Kroth P.G."/>
            <person name="Liu Y."/>
            <person name="Malik S.B."/>
            <person name="Maier U.G."/>
            <person name="McRose D."/>
            <person name="Mock T."/>
            <person name="Neilson J.A."/>
            <person name="Onodera N.T."/>
            <person name="Poole A.M."/>
            <person name="Pritham E.J."/>
            <person name="Richards T.A."/>
            <person name="Rocap G."/>
            <person name="Roy S.W."/>
            <person name="Sarai C."/>
            <person name="Schaack S."/>
            <person name="Shirato S."/>
            <person name="Slamovits C.H."/>
            <person name="Spencer D.F."/>
            <person name="Suzuki S."/>
            <person name="Worden A.Z."/>
            <person name="Zauner S."/>
            <person name="Barry K."/>
            <person name="Bell C."/>
            <person name="Bharti A.K."/>
            <person name="Crow J.A."/>
            <person name="Grimwood J."/>
            <person name="Kramer R."/>
            <person name="Lindquist E."/>
            <person name="Lucas S."/>
            <person name="Salamov A."/>
            <person name="McFadden G.I."/>
            <person name="Lane C.E."/>
            <person name="Keeling P.J."/>
            <person name="Gray M.W."/>
            <person name="Grigoriev I.V."/>
            <person name="Archibald J.M."/>
        </authorList>
    </citation>
    <scope>NUCLEOTIDE SEQUENCE</scope>
    <source>
        <strain evidence="1 3">CCMP2712</strain>
    </source>
</reference>
<organism evidence="1">
    <name type="scientific">Guillardia theta (strain CCMP2712)</name>
    <name type="common">Cryptophyte</name>
    <dbReference type="NCBI Taxonomy" id="905079"/>
    <lineage>
        <taxon>Eukaryota</taxon>
        <taxon>Cryptophyceae</taxon>
        <taxon>Pyrenomonadales</taxon>
        <taxon>Geminigeraceae</taxon>
        <taxon>Guillardia</taxon>
    </lineage>
</organism>
<dbReference type="EMBL" id="JH993008">
    <property type="protein sequence ID" value="EKX43855.1"/>
    <property type="molecule type" value="Genomic_DNA"/>
</dbReference>
<keyword evidence="3" id="KW-1185">Reference proteome</keyword>
<accession>L1J702</accession>
<dbReference type="RefSeq" id="XP_005830835.1">
    <property type="nucleotide sequence ID" value="XM_005830778.1"/>
</dbReference>
<dbReference type="OrthoDB" id="537003at2759"/>
<dbReference type="GeneID" id="17300439"/>
<protein>
    <submittedName>
        <fullName evidence="1 2">Uncharacterized protein</fullName>
    </submittedName>
</protein>